<evidence type="ECO:0000256" key="5">
    <source>
        <dbReference type="ARBA" id="ARBA00022840"/>
    </source>
</evidence>
<proteinExistence type="inferred from homology"/>
<protein>
    <recommendedName>
        <fullName evidence="8">Cytidylate kinase</fullName>
        <shortName evidence="8">CK</shortName>
        <ecNumber evidence="8">2.7.4.25</ecNumber>
    </recommendedName>
    <alternativeName>
        <fullName evidence="8">Cytidine monophosphate kinase</fullName>
        <shortName evidence="8">CMP kinase</shortName>
    </alternativeName>
</protein>
<comment type="catalytic activity">
    <reaction evidence="7 8">
        <text>CMP + ATP = CDP + ADP</text>
        <dbReference type="Rhea" id="RHEA:11600"/>
        <dbReference type="ChEBI" id="CHEBI:30616"/>
        <dbReference type="ChEBI" id="CHEBI:58069"/>
        <dbReference type="ChEBI" id="CHEBI:60377"/>
        <dbReference type="ChEBI" id="CHEBI:456216"/>
        <dbReference type="EC" id="2.7.4.25"/>
    </reaction>
</comment>
<dbReference type="Gene3D" id="3.40.50.300">
    <property type="entry name" value="P-loop containing nucleotide triphosphate hydrolases"/>
    <property type="match status" value="1"/>
</dbReference>
<comment type="subcellular location">
    <subcellularLocation>
        <location evidence="8">Cytoplasm</location>
    </subcellularLocation>
</comment>
<dbReference type="CDD" id="cd02020">
    <property type="entry name" value="CMPK"/>
    <property type="match status" value="1"/>
</dbReference>
<evidence type="ECO:0000313" key="10">
    <source>
        <dbReference type="EMBL" id="GGF60931.1"/>
    </source>
</evidence>
<dbReference type="InterPro" id="IPR027417">
    <property type="entry name" value="P-loop_NTPase"/>
</dbReference>
<name>A0A917BXT9_9PROT</name>
<feature type="binding site" evidence="8">
    <location>
        <begin position="9"/>
        <end position="17"/>
    </location>
    <ligand>
        <name>ATP</name>
        <dbReference type="ChEBI" id="CHEBI:30616"/>
    </ligand>
</feature>
<keyword evidence="4 8" id="KW-0418">Kinase</keyword>
<comment type="caution">
    <text evidence="10">The sequence shown here is derived from an EMBL/GenBank/DDBJ whole genome shotgun (WGS) entry which is preliminary data.</text>
</comment>
<keyword evidence="8" id="KW-0963">Cytoplasm</keyword>
<evidence type="ECO:0000256" key="2">
    <source>
        <dbReference type="ARBA" id="ARBA00022679"/>
    </source>
</evidence>
<accession>A0A917BXT9</accession>
<dbReference type="InterPro" id="IPR003136">
    <property type="entry name" value="Cytidylate_kin"/>
</dbReference>
<gene>
    <name evidence="8 10" type="primary">cmk</name>
    <name evidence="10" type="ORF">GCM10011332_13360</name>
</gene>
<keyword evidence="11" id="KW-1185">Reference proteome</keyword>
<dbReference type="GO" id="GO:0006220">
    <property type="term" value="P:pyrimidine nucleotide metabolic process"/>
    <property type="evidence" value="ECO:0007669"/>
    <property type="project" value="UniProtKB-UniRule"/>
</dbReference>
<evidence type="ECO:0000256" key="1">
    <source>
        <dbReference type="ARBA" id="ARBA00009427"/>
    </source>
</evidence>
<dbReference type="HAMAP" id="MF_00238">
    <property type="entry name" value="Cytidyl_kinase_type1"/>
    <property type="match status" value="1"/>
</dbReference>
<evidence type="ECO:0000256" key="8">
    <source>
        <dbReference type="HAMAP-Rule" id="MF_00238"/>
    </source>
</evidence>
<organism evidence="10 11">
    <name type="scientific">Terasakiella brassicae</name>
    <dbReference type="NCBI Taxonomy" id="1634917"/>
    <lineage>
        <taxon>Bacteria</taxon>
        <taxon>Pseudomonadati</taxon>
        <taxon>Pseudomonadota</taxon>
        <taxon>Alphaproteobacteria</taxon>
        <taxon>Rhodospirillales</taxon>
        <taxon>Terasakiellaceae</taxon>
        <taxon>Terasakiella</taxon>
    </lineage>
</organism>
<comment type="catalytic activity">
    <reaction evidence="6 8">
        <text>dCMP + ATP = dCDP + ADP</text>
        <dbReference type="Rhea" id="RHEA:25094"/>
        <dbReference type="ChEBI" id="CHEBI:30616"/>
        <dbReference type="ChEBI" id="CHEBI:57566"/>
        <dbReference type="ChEBI" id="CHEBI:58593"/>
        <dbReference type="ChEBI" id="CHEBI:456216"/>
        <dbReference type="EC" id="2.7.4.25"/>
    </reaction>
</comment>
<dbReference type="EC" id="2.7.4.25" evidence="8"/>
<reference evidence="10" key="1">
    <citation type="journal article" date="2014" name="Int. J. Syst. Evol. Microbiol.">
        <title>Complete genome sequence of Corynebacterium casei LMG S-19264T (=DSM 44701T), isolated from a smear-ripened cheese.</title>
        <authorList>
            <consortium name="US DOE Joint Genome Institute (JGI-PGF)"/>
            <person name="Walter F."/>
            <person name="Albersmeier A."/>
            <person name="Kalinowski J."/>
            <person name="Ruckert C."/>
        </authorList>
    </citation>
    <scope>NUCLEOTIDE SEQUENCE</scope>
    <source>
        <strain evidence="10">CGMCC 1.15254</strain>
    </source>
</reference>
<dbReference type="GO" id="GO:0005737">
    <property type="term" value="C:cytoplasm"/>
    <property type="evidence" value="ECO:0007669"/>
    <property type="project" value="UniProtKB-SubCell"/>
</dbReference>
<keyword evidence="2 8" id="KW-0808">Transferase</keyword>
<dbReference type="NCBIfam" id="TIGR00017">
    <property type="entry name" value="cmk"/>
    <property type="match status" value="1"/>
</dbReference>
<dbReference type="Proteomes" id="UP000632498">
    <property type="component" value="Unassembled WGS sequence"/>
</dbReference>
<dbReference type="Pfam" id="PF02224">
    <property type="entry name" value="Cytidylate_kin"/>
    <property type="match status" value="1"/>
</dbReference>
<dbReference type="SUPFAM" id="SSF52540">
    <property type="entry name" value="P-loop containing nucleoside triphosphate hydrolases"/>
    <property type="match status" value="1"/>
</dbReference>
<evidence type="ECO:0000259" key="9">
    <source>
        <dbReference type="Pfam" id="PF02224"/>
    </source>
</evidence>
<dbReference type="AlphaFoldDB" id="A0A917BXT9"/>
<evidence type="ECO:0000256" key="3">
    <source>
        <dbReference type="ARBA" id="ARBA00022741"/>
    </source>
</evidence>
<dbReference type="GO" id="GO:0036431">
    <property type="term" value="F:dCMP kinase activity"/>
    <property type="evidence" value="ECO:0007669"/>
    <property type="project" value="InterPro"/>
</dbReference>
<keyword evidence="3 8" id="KW-0547">Nucleotide-binding</keyword>
<dbReference type="RefSeq" id="WP_188663071.1">
    <property type="nucleotide sequence ID" value="NZ_BMHV01000008.1"/>
</dbReference>
<dbReference type="GO" id="GO:0005524">
    <property type="term" value="F:ATP binding"/>
    <property type="evidence" value="ECO:0007669"/>
    <property type="project" value="UniProtKB-UniRule"/>
</dbReference>
<evidence type="ECO:0000313" key="11">
    <source>
        <dbReference type="Proteomes" id="UP000632498"/>
    </source>
</evidence>
<evidence type="ECO:0000256" key="4">
    <source>
        <dbReference type="ARBA" id="ARBA00022777"/>
    </source>
</evidence>
<dbReference type="EMBL" id="BMHV01000008">
    <property type="protein sequence ID" value="GGF60931.1"/>
    <property type="molecule type" value="Genomic_DNA"/>
</dbReference>
<keyword evidence="5 8" id="KW-0067">ATP-binding</keyword>
<feature type="domain" description="Cytidylate kinase" evidence="9">
    <location>
        <begin position="5"/>
        <end position="208"/>
    </location>
</feature>
<sequence length="212" mass="22745">MTIVVAIDGPAAAGKGTLARRVAQDLNLAYLDTGLLYRATGFSVLQEQGDPSDENLALAAAQNLQPTDLENDALRHDEAAQAASKVAVIQSVRDELLAFQRRFAAEPPAGKNGAVLDGRDIGTVVCPHADVKLFVTASTEVRAQRRLKELQDRGLDAIYAQVLKDMKDRDARDSQRAAAPLKAADDAVILDTSDLDIEEVIAQAKSIISERT</sequence>
<evidence type="ECO:0000256" key="6">
    <source>
        <dbReference type="ARBA" id="ARBA00047615"/>
    </source>
</evidence>
<comment type="similarity">
    <text evidence="1 8">Belongs to the cytidylate kinase family. Type 1 subfamily.</text>
</comment>
<dbReference type="InterPro" id="IPR011994">
    <property type="entry name" value="Cytidylate_kinase_dom"/>
</dbReference>
<evidence type="ECO:0000256" key="7">
    <source>
        <dbReference type="ARBA" id="ARBA00048478"/>
    </source>
</evidence>
<reference evidence="10" key="2">
    <citation type="submission" date="2020-09" db="EMBL/GenBank/DDBJ databases">
        <authorList>
            <person name="Sun Q."/>
            <person name="Zhou Y."/>
        </authorList>
    </citation>
    <scope>NUCLEOTIDE SEQUENCE</scope>
    <source>
        <strain evidence="10">CGMCC 1.15254</strain>
    </source>
</reference>